<organism evidence="11 12">
    <name type="scientific">Hydra vulgaris</name>
    <name type="common">Hydra</name>
    <name type="synonym">Hydra attenuata</name>
    <dbReference type="NCBI Taxonomy" id="6087"/>
    <lineage>
        <taxon>Eukaryota</taxon>
        <taxon>Metazoa</taxon>
        <taxon>Cnidaria</taxon>
        <taxon>Hydrozoa</taxon>
        <taxon>Hydroidolina</taxon>
        <taxon>Anthoathecata</taxon>
        <taxon>Aplanulata</taxon>
        <taxon>Hydridae</taxon>
        <taxon>Hydra</taxon>
    </lineage>
</organism>
<dbReference type="SMART" id="SM00248">
    <property type="entry name" value="ANK"/>
    <property type="match status" value="3"/>
</dbReference>
<dbReference type="Proteomes" id="UP001652625">
    <property type="component" value="Chromosome 13"/>
</dbReference>
<feature type="repeat" description="ANK" evidence="8">
    <location>
        <begin position="144"/>
        <end position="176"/>
    </location>
</feature>
<keyword evidence="4" id="KW-0677">Repeat</keyword>
<evidence type="ECO:0000256" key="6">
    <source>
        <dbReference type="ARBA" id="ARBA00037432"/>
    </source>
</evidence>
<accession>A0ABM4DEZ8</accession>
<evidence type="ECO:0000313" key="12">
    <source>
        <dbReference type="RefSeq" id="XP_065672988.1"/>
    </source>
</evidence>
<evidence type="ECO:0000313" key="11">
    <source>
        <dbReference type="Proteomes" id="UP001652625"/>
    </source>
</evidence>
<dbReference type="Pfam" id="PF12796">
    <property type="entry name" value="Ank_2"/>
    <property type="match status" value="1"/>
</dbReference>
<dbReference type="SUPFAM" id="SSF50044">
    <property type="entry name" value="SH3-domain"/>
    <property type="match status" value="1"/>
</dbReference>
<evidence type="ECO:0000256" key="4">
    <source>
        <dbReference type="ARBA" id="ARBA00022737"/>
    </source>
</evidence>
<feature type="domain" description="SH3" evidence="10">
    <location>
        <begin position="16"/>
        <end position="76"/>
    </location>
</feature>
<sequence>MSLPNRPAPPPPSRPGHVQVVKAIYAYSATRGDELSFEEGDLLYIIDKTESTGWWKARVGNKTGLIPSNYVDENTESIDNPLHEAAKRGNVDFLNECLNNKVSINGLDKSGSTALHWAASGGHMACAVALLNEPNISLDVQNKLGDTALHNASWKGHTDIVEALIERGANKSIKNNEKKTAYDLARKPEVAKLLKSSSISNAEDYGADDDEDDE</sequence>
<dbReference type="InterPro" id="IPR001452">
    <property type="entry name" value="SH3_domain"/>
</dbReference>
<dbReference type="InterPro" id="IPR002110">
    <property type="entry name" value="Ankyrin_rpt"/>
</dbReference>
<dbReference type="PRINTS" id="PR01415">
    <property type="entry name" value="ANKYRIN"/>
</dbReference>
<dbReference type="PRINTS" id="PR00452">
    <property type="entry name" value="SH3DOMAIN"/>
</dbReference>
<protein>
    <recommendedName>
        <fullName evidence="7">Osteoclast-stimulating factor 1</fullName>
    </recommendedName>
</protein>
<dbReference type="PANTHER" id="PTHR24155:SF10">
    <property type="entry name" value="OSTEOCLAST-STIMULATING FACTOR 1"/>
    <property type="match status" value="1"/>
</dbReference>
<dbReference type="InterPro" id="IPR036028">
    <property type="entry name" value="SH3-like_dom_sf"/>
</dbReference>
<evidence type="ECO:0000256" key="5">
    <source>
        <dbReference type="ARBA" id="ARBA00023043"/>
    </source>
</evidence>
<reference evidence="12" key="1">
    <citation type="submission" date="2025-08" db="UniProtKB">
        <authorList>
            <consortium name="RefSeq"/>
        </authorList>
    </citation>
    <scope>IDENTIFICATION</scope>
</reference>
<dbReference type="PROSITE" id="PS50002">
    <property type="entry name" value="SH3"/>
    <property type="match status" value="1"/>
</dbReference>
<dbReference type="GeneID" id="136090345"/>
<dbReference type="SMART" id="SM00326">
    <property type="entry name" value="SH3"/>
    <property type="match status" value="1"/>
</dbReference>
<feature type="repeat" description="ANK" evidence="8">
    <location>
        <begin position="110"/>
        <end position="143"/>
    </location>
</feature>
<keyword evidence="3" id="KW-0963">Cytoplasm</keyword>
<evidence type="ECO:0000256" key="9">
    <source>
        <dbReference type="PROSITE-ProRule" id="PRU00192"/>
    </source>
</evidence>
<dbReference type="CDD" id="cd11772">
    <property type="entry name" value="SH3_OSTF1"/>
    <property type="match status" value="1"/>
</dbReference>
<evidence type="ECO:0000256" key="8">
    <source>
        <dbReference type="PROSITE-ProRule" id="PRU00023"/>
    </source>
</evidence>
<dbReference type="PROSITE" id="PS50088">
    <property type="entry name" value="ANK_REPEAT"/>
    <property type="match status" value="2"/>
</dbReference>
<dbReference type="SUPFAM" id="SSF48403">
    <property type="entry name" value="Ankyrin repeat"/>
    <property type="match status" value="1"/>
</dbReference>
<dbReference type="RefSeq" id="XP_065672988.1">
    <property type="nucleotide sequence ID" value="XM_065816916.1"/>
</dbReference>
<dbReference type="Pfam" id="PF00018">
    <property type="entry name" value="SH3_1"/>
    <property type="match status" value="1"/>
</dbReference>
<gene>
    <name evidence="12" type="primary">LOC136090345</name>
</gene>
<dbReference type="PANTHER" id="PTHR24155">
    <property type="entry name" value="OSTEOCLAST-STIMULATING FACTOR 1"/>
    <property type="match status" value="1"/>
</dbReference>
<dbReference type="Gene3D" id="2.30.30.40">
    <property type="entry name" value="SH3 Domains"/>
    <property type="match status" value="1"/>
</dbReference>
<comment type="subcellular location">
    <subcellularLocation>
        <location evidence="1">Cytoplasm</location>
    </subcellularLocation>
</comment>
<evidence type="ECO:0000256" key="1">
    <source>
        <dbReference type="ARBA" id="ARBA00004496"/>
    </source>
</evidence>
<keyword evidence="5 8" id="KW-0040">ANK repeat</keyword>
<dbReference type="InterPro" id="IPR036770">
    <property type="entry name" value="Ankyrin_rpt-contain_sf"/>
</dbReference>
<keyword evidence="2 9" id="KW-0728">SH3 domain</keyword>
<evidence type="ECO:0000256" key="7">
    <source>
        <dbReference type="ARBA" id="ARBA00040640"/>
    </source>
</evidence>
<evidence type="ECO:0000256" key="2">
    <source>
        <dbReference type="ARBA" id="ARBA00022443"/>
    </source>
</evidence>
<name>A0ABM4DEZ8_HYDVU</name>
<evidence type="ECO:0000259" key="10">
    <source>
        <dbReference type="PROSITE" id="PS50002"/>
    </source>
</evidence>
<proteinExistence type="predicted"/>
<comment type="function">
    <text evidence="6">Induces bone resorption, acting probably through a signaling cascade which results in the secretion of factor(s) enhancing osteoclast formation and activity.</text>
</comment>
<keyword evidence="11" id="KW-1185">Reference proteome</keyword>
<evidence type="ECO:0000256" key="3">
    <source>
        <dbReference type="ARBA" id="ARBA00022490"/>
    </source>
</evidence>
<dbReference type="PROSITE" id="PS50297">
    <property type="entry name" value="ANK_REP_REGION"/>
    <property type="match status" value="1"/>
</dbReference>
<dbReference type="Gene3D" id="1.25.40.20">
    <property type="entry name" value="Ankyrin repeat-containing domain"/>
    <property type="match status" value="2"/>
</dbReference>